<dbReference type="EMBL" id="JACHGN010000013">
    <property type="protein sequence ID" value="MBB5136135.1"/>
    <property type="molecule type" value="Genomic_DNA"/>
</dbReference>
<dbReference type="Proteomes" id="UP000578449">
    <property type="component" value="Unassembled WGS sequence"/>
</dbReference>
<name>A0A840PJ88_9ACTN</name>
<dbReference type="RefSeq" id="WP_185053066.1">
    <property type="nucleotide sequence ID" value="NZ_BAABIX010000017.1"/>
</dbReference>
<accession>A0A840PJ88</accession>
<evidence type="ECO:0000313" key="2">
    <source>
        <dbReference type="Proteomes" id="UP000578449"/>
    </source>
</evidence>
<reference evidence="1 2" key="1">
    <citation type="submission" date="2020-08" db="EMBL/GenBank/DDBJ databases">
        <title>Genomic Encyclopedia of Type Strains, Phase IV (KMG-IV): sequencing the most valuable type-strain genomes for metagenomic binning, comparative biology and taxonomic classification.</title>
        <authorList>
            <person name="Goeker M."/>
        </authorList>
    </citation>
    <scope>NUCLEOTIDE SEQUENCE [LARGE SCALE GENOMIC DNA]</scope>
    <source>
        <strain evidence="1 2">DSM 45615</strain>
    </source>
</reference>
<gene>
    <name evidence="1" type="ORF">HNP84_005879</name>
</gene>
<dbReference type="InterPro" id="IPR036188">
    <property type="entry name" value="FAD/NAD-bd_sf"/>
</dbReference>
<dbReference type="SUPFAM" id="SSF51905">
    <property type="entry name" value="FAD/NAD(P)-binding domain"/>
    <property type="match status" value="1"/>
</dbReference>
<proteinExistence type="predicted"/>
<sequence length="332" mass="35396">MHERNHHRSRAPGLSAAMLLAVRGHQVTVLERDPARPPARGEQAWTSWERPGVSRLRLPHLMMPRGRILLETELPEVVAGLETAGALRHNMIAAAAILPGGGGRQDGDARYDTLGARRPLLESVLAAAADRTAGVTVRRGVAVTRLLPGQACLPGVPHVTGVQTGDGEVLKADLVVDATGRKSQIFKLLAELGPVQDTEDRAGAGFVSSGPARRRDLVADGKPVVTGLLAIGDAWASTNPTFGQGLAMGLLQATLLRDALDTVSTADPVKLTLVFSEYLVAGAAPFYEGLRGWDHHRIAEIDAHIKGERRVGMRLEVADVQRGRLRAAQPHA</sequence>
<comment type="caution">
    <text evidence="1">The sequence shown here is derived from an EMBL/GenBank/DDBJ whole genome shotgun (WGS) entry which is preliminary data.</text>
</comment>
<protein>
    <submittedName>
        <fullName evidence="1">2-polyprenyl-6-methoxyphenol hydroxylase-like FAD-dependent oxidoreductase</fullName>
    </submittedName>
</protein>
<dbReference type="Gene3D" id="3.50.50.60">
    <property type="entry name" value="FAD/NAD(P)-binding domain"/>
    <property type="match status" value="1"/>
</dbReference>
<keyword evidence="2" id="KW-1185">Reference proteome</keyword>
<organism evidence="1 2">
    <name type="scientific">Thermocatellispora tengchongensis</name>
    <dbReference type="NCBI Taxonomy" id="1073253"/>
    <lineage>
        <taxon>Bacteria</taxon>
        <taxon>Bacillati</taxon>
        <taxon>Actinomycetota</taxon>
        <taxon>Actinomycetes</taxon>
        <taxon>Streptosporangiales</taxon>
        <taxon>Streptosporangiaceae</taxon>
        <taxon>Thermocatellispora</taxon>
    </lineage>
</organism>
<dbReference type="AlphaFoldDB" id="A0A840PJ88"/>
<evidence type="ECO:0000313" key="1">
    <source>
        <dbReference type="EMBL" id="MBB5136135.1"/>
    </source>
</evidence>